<feature type="compositionally biased region" description="Gly residues" evidence="1">
    <location>
        <begin position="528"/>
        <end position="537"/>
    </location>
</feature>
<feature type="region of interest" description="Disordered" evidence="1">
    <location>
        <begin position="169"/>
        <end position="259"/>
    </location>
</feature>
<feature type="compositionally biased region" description="Gly residues" evidence="1">
    <location>
        <begin position="289"/>
        <end position="298"/>
    </location>
</feature>
<feature type="region of interest" description="Disordered" evidence="1">
    <location>
        <begin position="339"/>
        <end position="374"/>
    </location>
</feature>
<feature type="compositionally biased region" description="Pro residues" evidence="1">
    <location>
        <begin position="80"/>
        <end position="90"/>
    </location>
</feature>
<feature type="region of interest" description="Disordered" evidence="1">
    <location>
        <begin position="1"/>
        <end position="135"/>
    </location>
</feature>
<comment type="caution">
    <text evidence="2">The sequence shown here is derived from an EMBL/GenBank/DDBJ whole genome shotgun (WGS) entry which is preliminary data.</text>
</comment>
<protein>
    <submittedName>
        <fullName evidence="2">Uncharacterized protein</fullName>
    </submittedName>
</protein>
<organism evidence="2 3">
    <name type="scientific">Physocladia obscura</name>
    <dbReference type="NCBI Taxonomy" id="109957"/>
    <lineage>
        <taxon>Eukaryota</taxon>
        <taxon>Fungi</taxon>
        <taxon>Fungi incertae sedis</taxon>
        <taxon>Chytridiomycota</taxon>
        <taxon>Chytridiomycota incertae sedis</taxon>
        <taxon>Chytridiomycetes</taxon>
        <taxon>Chytridiales</taxon>
        <taxon>Chytriomycetaceae</taxon>
        <taxon>Physocladia</taxon>
    </lineage>
</organism>
<feature type="compositionally biased region" description="Basic and acidic residues" evidence="1">
    <location>
        <begin position="364"/>
        <end position="374"/>
    </location>
</feature>
<accession>A0AAD5SVT3</accession>
<feature type="compositionally biased region" description="Acidic residues" evidence="1">
    <location>
        <begin position="488"/>
        <end position="503"/>
    </location>
</feature>
<feature type="compositionally biased region" description="Low complexity" evidence="1">
    <location>
        <begin position="351"/>
        <end position="362"/>
    </location>
</feature>
<feature type="compositionally biased region" description="Basic residues" evidence="1">
    <location>
        <begin position="17"/>
        <end position="36"/>
    </location>
</feature>
<feature type="compositionally biased region" description="Basic and acidic residues" evidence="1">
    <location>
        <begin position="700"/>
        <end position="711"/>
    </location>
</feature>
<dbReference type="Proteomes" id="UP001211907">
    <property type="component" value="Unassembled WGS sequence"/>
</dbReference>
<feature type="region of interest" description="Disordered" evidence="1">
    <location>
        <begin position="455"/>
        <end position="537"/>
    </location>
</feature>
<feature type="region of interest" description="Disordered" evidence="1">
    <location>
        <begin position="289"/>
        <end position="310"/>
    </location>
</feature>
<feature type="compositionally biased region" description="Polar residues" evidence="1">
    <location>
        <begin position="455"/>
        <end position="464"/>
    </location>
</feature>
<evidence type="ECO:0000313" key="3">
    <source>
        <dbReference type="Proteomes" id="UP001211907"/>
    </source>
</evidence>
<keyword evidence="3" id="KW-1185">Reference proteome</keyword>
<feature type="compositionally biased region" description="Basic and acidic residues" evidence="1">
    <location>
        <begin position="117"/>
        <end position="126"/>
    </location>
</feature>
<evidence type="ECO:0000256" key="1">
    <source>
        <dbReference type="SAM" id="MobiDB-lite"/>
    </source>
</evidence>
<dbReference type="EMBL" id="JADGJH010001826">
    <property type="protein sequence ID" value="KAJ3109120.1"/>
    <property type="molecule type" value="Genomic_DNA"/>
</dbReference>
<reference evidence="2" key="1">
    <citation type="submission" date="2020-05" db="EMBL/GenBank/DDBJ databases">
        <title>Phylogenomic resolution of chytrid fungi.</title>
        <authorList>
            <person name="Stajich J.E."/>
            <person name="Amses K."/>
            <person name="Simmons R."/>
            <person name="Seto K."/>
            <person name="Myers J."/>
            <person name="Bonds A."/>
            <person name="Quandt C.A."/>
            <person name="Barry K."/>
            <person name="Liu P."/>
            <person name="Grigoriev I."/>
            <person name="Longcore J.E."/>
            <person name="James T.Y."/>
        </authorList>
    </citation>
    <scope>NUCLEOTIDE SEQUENCE</scope>
    <source>
        <strain evidence="2">JEL0513</strain>
    </source>
</reference>
<proteinExistence type="predicted"/>
<name>A0AAD5SVT3_9FUNG</name>
<feature type="region of interest" description="Disordered" evidence="1">
    <location>
        <begin position="688"/>
        <end position="711"/>
    </location>
</feature>
<dbReference type="AlphaFoldDB" id="A0AAD5SVT3"/>
<gene>
    <name evidence="2" type="ORF">HK100_003342</name>
</gene>
<sequence length="892" mass="95497">MGEYRGNEYGLPASKPTKPKPPKIRTRPVKTDHHHHSFSDTQPPPPPTRRDLYFSRLATPRKKQAFSSSTVTDTLLGPNIPRPRSLPGPPDLARLERLARPRTPFLQPQLHPTTTEKSTDTAKKEAAATAPTRRHVIDPAVLARLTRPKPVRVPDYSAFQVPFHATAVRKGDSKKVKSGKSRGVGVAGHDVVSAGRHQDRSETMTMTMMENDDDDGSGGDGRAGSDDKLPRRRQQQQENTTDSGDAGKRGSGGSGIIKNSTTTTAEYFLGGITAATSGSSVIVDRRASGGIGGGGGKAAGPAEPTKHTKSANATMVLKNDAVLKSQIFVDMFQIDDSGGGNAATNESKNVQQSIQTDSQQSSPKDIDSSDLRDNDHPVQLKFENIMITSDTDQVSEYYTQDSLQRQQQQMSVTEDNQEYEADFNMNRLSNQADSVTIDSDRQWDLRASTIQPAYGTSTRTSISQGFRDPAPGSFPLSHSLSGNMLESAPEEEDEEKENEDEEIGGNHLDSDDSGGGSGSKGNSNQENGGIGGDSGSGTVGALSTTAIRGSNASILYRSDKSINNSARNSQSQLVAFESTNQERTLKNSDFNENVDDDAVIVDAAATETATTASASQKFGDTRSLRGETISDENITSIHAAKSIAITVTAKKPTNAIVVSQENQADGNLASGNVNNVINEIADESSNNRSTILPLPLPQSRSKEFPTEETANDEHLAALTSKSSLHFNRNDEPENQNNTADGVFTGNMNNELFAAEIAAAATADDATNKVDSSQFPGSQQELLRDEIISSESKTAGDRFSGGNVLMNSRGSVISNSNGENRNFGDSATVAAATSKGEQLVRGDGLSTSLQEYAEEKHQSVTATITSSMAAEIQELSKQQNSAEKLHFLTKDEQ</sequence>
<evidence type="ECO:0000313" key="2">
    <source>
        <dbReference type="EMBL" id="KAJ3109120.1"/>
    </source>
</evidence>